<reference evidence="1 2" key="1">
    <citation type="submission" date="2014-04" db="EMBL/GenBank/DDBJ databases">
        <title>Evolutionary Origins and Diversification of the Mycorrhizal Mutualists.</title>
        <authorList>
            <consortium name="DOE Joint Genome Institute"/>
            <consortium name="Mycorrhizal Genomics Consortium"/>
            <person name="Kohler A."/>
            <person name="Kuo A."/>
            <person name="Nagy L.G."/>
            <person name="Floudas D."/>
            <person name="Copeland A."/>
            <person name="Barry K.W."/>
            <person name="Cichocki N."/>
            <person name="Veneault-Fourrey C."/>
            <person name="LaButti K."/>
            <person name="Lindquist E.A."/>
            <person name="Lipzen A."/>
            <person name="Lundell T."/>
            <person name="Morin E."/>
            <person name="Murat C."/>
            <person name="Riley R."/>
            <person name="Ohm R."/>
            <person name="Sun H."/>
            <person name="Tunlid A."/>
            <person name="Henrissat B."/>
            <person name="Grigoriev I.V."/>
            <person name="Hibbett D.S."/>
            <person name="Martin F."/>
        </authorList>
    </citation>
    <scope>NUCLEOTIDE SEQUENCE [LARGE SCALE GENOMIC DNA]</scope>
    <source>
        <strain evidence="1 2">Koide BX008</strain>
    </source>
</reference>
<evidence type="ECO:0000313" key="2">
    <source>
        <dbReference type="Proteomes" id="UP000054549"/>
    </source>
</evidence>
<keyword evidence="2" id="KW-1185">Reference proteome</keyword>
<dbReference type="Proteomes" id="UP000054549">
    <property type="component" value="Unassembled WGS sequence"/>
</dbReference>
<organism evidence="1 2">
    <name type="scientific">Amanita muscaria (strain Koide BX008)</name>
    <dbReference type="NCBI Taxonomy" id="946122"/>
    <lineage>
        <taxon>Eukaryota</taxon>
        <taxon>Fungi</taxon>
        <taxon>Dikarya</taxon>
        <taxon>Basidiomycota</taxon>
        <taxon>Agaricomycotina</taxon>
        <taxon>Agaricomycetes</taxon>
        <taxon>Agaricomycetidae</taxon>
        <taxon>Agaricales</taxon>
        <taxon>Pluteineae</taxon>
        <taxon>Amanitaceae</taxon>
        <taxon>Amanita</taxon>
    </lineage>
</organism>
<protein>
    <submittedName>
        <fullName evidence="1">Uncharacterized protein</fullName>
    </submittedName>
</protein>
<sequence length="203" mass="23333">MNNLEELEVGGEPEIDQRSTGVIIFPHLIRLTVWMAEWLNVFEAPSLKHLTTGVRFTNYYTTVVDFFRRSRCPLLRLEMRDCPIPTFMGIAQYAPTIVHFGMILMTDLVGIVRGLTPREEHNGDCALPCLQSLRIFTWDPLNEEEVKVICSLVTSRGKGGEAKWGRALQSLCIEVFGKDVRETRSWQRIWEVCEDFKVELVTV</sequence>
<evidence type="ECO:0000313" key="1">
    <source>
        <dbReference type="EMBL" id="KIL63790.1"/>
    </source>
</evidence>
<accession>A0A0C2SKN2</accession>
<proteinExistence type="predicted"/>
<name>A0A0C2SKN2_AMAMK</name>
<dbReference type="EMBL" id="KN818255">
    <property type="protein sequence ID" value="KIL63790.1"/>
    <property type="molecule type" value="Genomic_DNA"/>
</dbReference>
<dbReference type="InParanoid" id="A0A0C2SKN2"/>
<dbReference type="AlphaFoldDB" id="A0A0C2SKN2"/>
<dbReference type="STRING" id="946122.A0A0C2SKN2"/>
<gene>
    <name evidence="1" type="ORF">M378DRAFT_163976</name>
</gene>
<dbReference type="HOGENOM" id="CLU_1348625_0_0_1"/>